<keyword evidence="2" id="KW-1185">Reference proteome</keyword>
<name>F3KS38_9BURK</name>
<proteinExistence type="predicted"/>
<accession>F3KS38</accession>
<protein>
    <submittedName>
        <fullName evidence="1">Uncharacterized protein</fullName>
    </submittedName>
</protein>
<comment type="caution">
    <text evidence="1">The sequence shown here is derived from an EMBL/GenBank/DDBJ whole genome shotgun (WGS) entry which is preliminary data.</text>
</comment>
<reference evidence="1 2" key="1">
    <citation type="journal article" date="2011" name="EMBO J.">
        <title>Structural diversity of bacterial flagellar motors.</title>
        <authorList>
            <person name="Chen S."/>
            <person name="Beeby M."/>
            <person name="Murphy G.E."/>
            <person name="Leadbetter J.R."/>
            <person name="Hendrixson D.R."/>
            <person name="Briegel A."/>
            <person name="Li Z."/>
            <person name="Shi J."/>
            <person name="Tocheva E.I."/>
            <person name="Muller A."/>
            <person name="Dobro M.J."/>
            <person name="Jensen G.J."/>
        </authorList>
    </citation>
    <scope>NUCLEOTIDE SEQUENCE [LARGE SCALE GENOMIC DNA]</scope>
    <source>
        <strain evidence="1 2">ATCC 19624</strain>
    </source>
</reference>
<gene>
    <name evidence="1" type="ORF">HGR_06336</name>
</gene>
<sequence length="39" mass="4390">MAAVRKRYAALVIAPGHVANPVWTRPHRLTAWMVLPQNP</sequence>
<organism evidence="1 2">
    <name type="scientific">Hylemonella gracilis ATCC 19624</name>
    <dbReference type="NCBI Taxonomy" id="887062"/>
    <lineage>
        <taxon>Bacteria</taxon>
        <taxon>Pseudomonadati</taxon>
        <taxon>Pseudomonadota</taxon>
        <taxon>Betaproteobacteria</taxon>
        <taxon>Burkholderiales</taxon>
        <taxon>Comamonadaceae</taxon>
        <taxon>Hylemonella</taxon>
    </lineage>
</organism>
<dbReference type="STRING" id="887062.HGR_06336"/>
<dbReference type="EMBL" id="AEGR01000048">
    <property type="protein sequence ID" value="EGI77398.1"/>
    <property type="molecule type" value="Genomic_DNA"/>
</dbReference>
<dbReference type="AlphaFoldDB" id="F3KS38"/>
<evidence type="ECO:0000313" key="1">
    <source>
        <dbReference type="EMBL" id="EGI77398.1"/>
    </source>
</evidence>
<dbReference type="Proteomes" id="UP000016368">
    <property type="component" value="Unassembled WGS sequence"/>
</dbReference>
<evidence type="ECO:0000313" key="2">
    <source>
        <dbReference type="Proteomes" id="UP000016368"/>
    </source>
</evidence>